<dbReference type="EMBL" id="JACHMH010000001">
    <property type="protein sequence ID" value="MBB4674954.1"/>
    <property type="molecule type" value="Genomic_DNA"/>
</dbReference>
<evidence type="ECO:0000313" key="2">
    <source>
        <dbReference type="EMBL" id="MBB4674954.1"/>
    </source>
</evidence>
<protein>
    <submittedName>
        <fullName evidence="2">Beta-lactam-binding protein with PASTA domain</fullName>
    </submittedName>
</protein>
<dbReference type="Gene3D" id="3.30.10.20">
    <property type="match status" value="1"/>
</dbReference>
<feature type="domain" description="PASTA" evidence="1">
    <location>
        <begin position="1"/>
        <end position="69"/>
    </location>
</feature>
<comment type="caution">
    <text evidence="2">The sequence shown here is derived from an EMBL/GenBank/DDBJ whole genome shotgun (WGS) entry which is preliminary data.</text>
</comment>
<proteinExistence type="predicted"/>
<accession>A0A7W7C5L9</accession>
<evidence type="ECO:0000259" key="1">
    <source>
        <dbReference type="PROSITE" id="PS51178"/>
    </source>
</evidence>
<name>A0A7W7C5L9_9PSEU</name>
<dbReference type="PROSITE" id="PS51178">
    <property type="entry name" value="PASTA"/>
    <property type="match status" value="1"/>
</dbReference>
<dbReference type="AlphaFoldDB" id="A0A7W7C5L9"/>
<keyword evidence="3" id="KW-1185">Reference proteome</keyword>
<dbReference type="Proteomes" id="UP000533598">
    <property type="component" value="Unassembled WGS sequence"/>
</dbReference>
<reference evidence="2 3" key="1">
    <citation type="submission" date="2020-08" db="EMBL/GenBank/DDBJ databases">
        <title>Sequencing the genomes of 1000 actinobacteria strains.</title>
        <authorList>
            <person name="Klenk H.-P."/>
        </authorList>
    </citation>
    <scope>NUCLEOTIDE SEQUENCE [LARGE SCALE GENOMIC DNA]</scope>
    <source>
        <strain evidence="2 3">DSM 44230</strain>
    </source>
</reference>
<dbReference type="InterPro" id="IPR005543">
    <property type="entry name" value="PASTA_dom"/>
</dbReference>
<dbReference type="Pfam" id="PF03793">
    <property type="entry name" value="PASTA"/>
    <property type="match status" value="1"/>
</dbReference>
<evidence type="ECO:0000313" key="3">
    <source>
        <dbReference type="Proteomes" id="UP000533598"/>
    </source>
</evidence>
<organism evidence="2 3">
    <name type="scientific">Crossiella cryophila</name>
    <dbReference type="NCBI Taxonomy" id="43355"/>
    <lineage>
        <taxon>Bacteria</taxon>
        <taxon>Bacillati</taxon>
        <taxon>Actinomycetota</taxon>
        <taxon>Actinomycetes</taxon>
        <taxon>Pseudonocardiales</taxon>
        <taxon>Pseudonocardiaceae</taxon>
        <taxon>Crossiella</taxon>
    </lineage>
</organism>
<dbReference type="RefSeq" id="WP_247755024.1">
    <property type="nucleotide sequence ID" value="NZ_BAAAUI010000018.1"/>
</dbReference>
<dbReference type="CDD" id="cd06577">
    <property type="entry name" value="PASTA_pknB"/>
    <property type="match status" value="1"/>
</dbReference>
<sequence>MAVPNVVGMVHQQAQDTMQAAGLRNLAEEDATGRGRLLLNDRNWKVVSQEPAAGTVVALDTRILLKSKKDGDR</sequence>
<gene>
    <name evidence="2" type="ORF">HNR67_001072</name>
</gene>